<evidence type="ECO:0000313" key="2">
    <source>
        <dbReference type="Proteomes" id="UP000272771"/>
    </source>
</evidence>
<dbReference type="SUPFAM" id="SSF52091">
    <property type="entry name" value="SpoIIaa-like"/>
    <property type="match status" value="1"/>
</dbReference>
<name>A0A3S4Z982_9NEIS</name>
<dbReference type="OrthoDB" id="8612870at2"/>
<gene>
    <name evidence="1" type="ORF">NCTC12742_01085</name>
</gene>
<dbReference type="AlphaFoldDB" id="A0A3S4Z982"/>
<sequence length="91" mass="10298">MNSEIRDGILYIQGEVTVKTVTTPAYTQFEQQCRLKNINMIDGSGVTRADSTCISLLLTALRLKSDMRFRNIPESVAALADLYEIKDWVKQ</sequence>
<protein>
    <submittedName>
        <fullName evidence="1">NTP binding protein</fullName>
    </submittedName>
</protein>
<dbReference type="Proteomes" id="UP000272771">
    <property type="component" value="Chromosome"/>
</dbReference>
<reference evidence="1 2" key="1">
    <citation type="submission" date="2018-12" db="EMBL/GenBank/DDBJ databases">
        <authorList>
            <consortium name="Pathogen Informatics"/>
        </authorList>
    </citation>
    <scope>NUCLEOTIDE SEQUENCE [LARGE SCALE GENOMIC DNA]</scope>
    <source>
        <strain evidence="1 2">NCTC12742</strain>
    </source>
</reference>
<dbReference type="InterPro" id="IPR036513">
    <property type="entry name" value="STAS_dom_sf"/>
</dbReference>
<evidence type="ECO:0000313" key="1">
    <source>
        <dbReference type="EMBL" id="VEJ51211.1"/>
    </source>
</evidence>
<dbReference type="KEGG" id="nwe:SAMEA3174300_1709"/>
<dbReference type="EMBL" id="LR134533">
    <property type="protein sequence ID" value="VEJ51211.1"/>
    <property type="molecule type" value="Genomic_DNA"/>
</dbReference>
<keyword evidence="2" id="KW-1185">Reference proteome</keyword>
<proteinExistence type="predicted"/>
<dbReference type="STRING" id="28091.SAMEA3174300_01709"/>
<dbReference type="RefSeq" id="WP_004284373.1">
    <property type="nucleotide sequence ID" value="NZ_CAUJRG010000013.1"/>
</dbReference>
<organism evidence="1 2">
    <name type="scientific">Neisseria weaveri</name>
    <dbReference type="NCBI Taxonomy" id="28091"/>
    <lineage>
        <taxon>Bacteria</taxon>
        <taxon>Pseudomonadati</taxon>
        <taxon>Pseudomonadota</taxon>
        <taxon>Betaproteobacteria</taxon>
        <taxon>Neisseriales</taxon>
        <taxon>Neisseriaceae</taxon>
        <taxon>Neisseria</taxon>
    </lineage>
</organism>
<accession>A0A3S4Z982</accession>